<feature type="region of interest" description="Disordered" evidence="1">
    <location>
        <begin position="510"/>
        <end position="610"/>
    </location>
</feature>
<keyword evidence="4" id="KW-1185">Reference proteome</keyword>
<dbReference type="SUPFAM" id="SSF88723">
    <property type="entry name" value="PIN domain-like"/>
    <property type="match status" value="1"/>
</dbReference>
<evidence type="ECO:0000259" key="2">
    <source>
        <dbReference type="SMART" id="SM00484"/>
    </source>
</evidence>
<feature type="compositionally biased region" description="Low complexity" evidence="1">
    <location>
        <begin position="1096"/>
        <end position="1109"/>
    </location>
</feature>
<dbReference type="Proteomes" id="UP000184267">
    <property type="component" value="Unassembled WGS sequence"/>
</dbReference>
<dbReference type="Pfam" id="PF00867">
    <property type="entry name" value="XPG_I"/>
    <property type="match status" value="1"/>
</dbReference>
<feature type="domain" description="XPG-I" evidence="2">
    <location>
        <begin position="120"/>
        <end position="202"/>
    </location>
</feature>
<dbReference type="OMA" id="CEDYFEW"/>
<dbReference type="GO" id="GO:0017108">
    <property type="term" value="F:5'-flap endonuclease activity"/>
    <property type="evidence" value="ECO:0007669"/>
    <property type="project" value="TreeGrafter"/>
</dbReference>
<dbReference type="PANTHER" id="PTHR11081:SF75">
    <property type="entry name" value="ENDONUCLEASE, PUTATIVE (AFU_ORTHOLOGUE AFUA_3G13260)-RELATED"/>
    <property type="match status" value="1"/>
</dbReference>
<keyword evidence="3" id="KW-0255">Endonuclease</keyword>
<feature type="region of interest" description="Disordered" evidence="1">
    <location>
        <begin position="932"/>
        <end position="1054"/>
    </location>
</feature>
<dbReference type="OrthoDB" id="2959108at2759"/>
<gene>
    <name evidence="3" type="ORF">TRAPUB_12362</name>
</gene>
<feature type="compositionally biased region" description="Low complexity" evidence="1">
    <location>
        <begin position="703"/>
        <end position="717"/>
    </location>
</feature>
<dbReference type="InterPro" id="IPR029060">
    <property type="entry name" value="PIN-like_dom_sf"/>
</dbReference>
<keyword evidence="3" id="KW-0540">Nuclease</keyword>
<dbReference type="Pfam" id="PF18380">
    <property type="entry name" value="GEN1_C"/>
    <property type="match status" value="2"/>
</dbReference>
<feature type="compositionally biased region" description="Acidic residues" evidence="1">
    <location>
        <begin position="583"/>
        <end position="596"/>
    </location>
</feature>
<evidence type="ECO:0000256" key="1">
    <source>
        <dbReference type="SAM" id="MobiDB-lite"/>
    </source>
</evidence>
<dbReference type="CDD" id="cd09870">
    <property type="entry name" value="PIN_YEN1"/>
    <property type="match status" value="1"/>
</dbReference>
<dbReference type="Gene3D" id="3.40.50.1010">
    <property type="entry name" value="5'-nuclease"/>
    <property type="match status" value="1"/>
</dbReference>
<feature type="region of interest" description="Disordered" evidence="1">
    <location>
        <begin position="703"/>
        <end position="728"/>
    </location>
</feature>
<proteinExistence type="predicted"/>
<dbReference type="SMART" id="SM00484">
    <property type="entry name" value="XPGI"/>
    <property type="match status" value="1"/>
</dbReference>
<organism evidence="3 4">
    <name type="scientific">Trametes pubescens</name>
    <name type="common">White-rot fungus</name>
    <dbReference type="NCBI Taxonomy" id="154538"/>
    <lineage>
        <taxon>Eukaryota</taxon>
        <taxon>Fungi</taxon>
        <taxon>Dikarya</taxon>
        <taxon>Basidiomycota</taxon>
        <taxon>Agaricomycotina</taxon>
        <taxon>Agaricomycetes</taxon>
        <taxon>Polyporales</taxon>
        <taxon>Polyporaceae</taxon>
        <taxon>Trametes</taxon>
    </lineage>
</organism>
<evidence type="ECO:0000313" key="4">
    <source>
        <dbReference type="Proteomes" id="UP000184267"/>
    </source>
</evidence>
<feature type="region of interest" description="Disordered" evidence="1">
    <location>
        <begin position="1075"/>
        <end position="1158"/>
    </location>
</feature>
<dbReference type="AlphaFoldDB" id="A0A1M2VU44"/>
<dbReference type="PANTHER" id="PTHR11081">
    <property type="entry name" value="FLAP ENDONUCLEASE FAMILY MEMBER"/>
    <property type="match status" value="1"/>
</dbReference>
<feature type="compositionally biased region" description="Low complexity" evidence="1">
    <location>
        <begin position="974"/>
        <end position="990"/>
    </location>
</feature>
<dbReference type="EMBL" id="MNAD01000686">
    <property type="protein sequence ID" value="OJT11123.1"/>
    <property type="molecule type" value="Genomic_DNA"/>
</dbReference>
<name>A0A1M2VU44_TRAPU</name>
<feature type="compositionally biased region" description="Acidic residues" evidence="1">
    <location>
        <begin position="1083"/>
        <end position="1093"/>
    </location>
</feature>
<reference evidence="3 4" key="1">
    <citation type="submission" date="2016-10" db="EMBL/GenBank/DDBJ databases">
        <title>Genome sequence of the basidiomycete white-rot fungus Trametes pubescens.</title>
        <authorList>
            <person name="Makela M.R."/>
            <person name="Granchi Z."/>
            <person name="Peng M."/>
            <person name="De Vries R.P."/>
            <person name="Grigoriev I."/>
            <person name="Riley R."/>
            <person name="Hilden K."/>
        </authorList>
    </citation>
    <scope>NUCLEOTIDE SEQUENCE [LARGE SCALE GENOMIC DNA]</scope>
    <source>
        <strain evidence="3 4">FBCC735</strain>
    </source>
</reference>
<dbReference type="STRING" id="154538.A0A1M2VU44"/>
<feature type="compositionally biased region" description="Basic residues" evidence="1">
    <location>
        <begin position="521"/>
        <end position="539"/>
    </location>
</feature>
<feature type="compositionally biased region" description="Pro residues" evidence="1">
    <location>
        <begin position="991"/>
        <end position="1001"/>
    </location>
</feature>
<dbReference type="InterPro" id="IPR006086">
    <property type="entry name" value="XPG-I_dom"/>
</dbReference>
<keyword evidence="3" id="KW-0378">Hydrolase</keyword>
<dbReference type="SUPFAM" id="SSF47807">
    <property type="entry name" value="5' to 3' exonuclease, C-terminal subdomain"/>
    <property type="match status" value="1"/>
</dbReference>
<dbReference type="PRINTS" id="PR00853">
    <property type="entry name" value="XPGRADSUPER"/>
</dbReference>
<dbReference type="InterPro" id="IPR036279">
    <property type="entry name" value="5-3_exonuclease_C_sf"/>
</dbReference>
<comment type="caution">
    <text evidence="3">The sequence shown here is derived from an EMBL/GenBank/DDBJ whole genome shotgun (WGS) entry which is preliminary data.</text>
</comment>
<accession>A0A1M2VU44</accession>
<feature type="compositionally biased region" description="Low complexity" evidence="1">
    <location>
        <begin position="1002"/>
        <end position="1021"/>
    </location>
</feature>
<evidence type="ECO:0000313" key="3">
    <source>
        <dbReference type="EMBL" id="OJT11123.1"/>
    </source>
</evidence>
<sequence length="1177" mass="125063">MGVPKLWDILNKAGESRALAQLAVVDGFDKNAHGTRSFRLGIDVGIWLRHALHSAGGKHDYRGDSPELCTLFYRLCRLSRFPFSILFIFDGRSRPQEKRGSRMSKSGTHNLAPNFQKLIDIFGMDWREAKGEAEAELGRLSALGHIDAVLTDDADTFLFGARMLLKNVSLNLTGNKAHPALNLNGKPCDQHATVYTAQAFRDHPEVRLTRAGLILTALLSGGDYDSGVFGVGTGVGHALARLGYGDQLLHAYTTLSADQFHAWLPGWRADMTLEVQTNASGLMATRRPSTTIPATFPSMDTLAKYVRPALFAHGGGPPADRVAIDVPALAGFCEQHFTEWGYRAKILYRFTSLVYEGVVFTALRRAALIADKRETDRRVAAGMLPGEARVRAGWQPSVEQAVGTPAALVNMCAAPPKAKKAPPKDVQMRSIAGAFVRRGTPEPEPQPQAQVDEDEALLRRAPVREEHPLVVAIHGTRQHVSTDRLLEYRVEICVKQLAIITELGIKGRNEQPVAGASGSRGRGRGRGMGRGRGRGAGRGRGKDWVPNMNPGRRSKRYEDTESESEDPPPPPQLQPQAQAQPEPDPEIDGASEDDEPAAPGAAKKKKDPEANIRMWVPASIMRHVHPALVAEYEERQAAKRAPKKRAIAAAGAPTAVPAAAAVPAPARAHAAVPAPVAIPTAIPAVIPAAVSAAIPAPAPVAAQDAGGAAPAPIPARARATKGKGKAPARPTALEKEILRANPNASFAPPAAPVDVFALSSLPLRNCGFVFTWPETDDPDALIVDTDARDDLPTEVDYDAVELEGGATYREYEEAPVHAAKPRARRAPAAAAAAISSVAGVHSAIDRPSAATGLSSVGSMTPSASTARAQGTVMQIETPTNAGTRKGKERAAPELLNEEPAAVAASAGHSRGRGLLAQLDDWNFYGDYQAAAAGTKRKSRAPVSSSPVKRSRVDLDDALYTMRDSSEEPDLPWQSSAPSARSSSPAYNPRSSPVPGPPPSSSPAPTRSSSRSVSAAPRRNAALDAEVISISSDSDGEAADGGLDAGNPEREWWNMPPFNHRPSFYSQRRAASSQASLASSAAAEDTDVGMDVEEPWAVPAVPSASSATPVGKRPQTRPRDPATVKPRRVTGSSSSAGGASGRRVYRGEPVPSSSQESMLNEDVFFEDASLFVNLSRAA</sequence>
<dbReference type="GO" id="GO:0006281">
    <property type="term" value="P:DNA repair"/>
    <property type="evidence" value="ECO:0007669"/>
    <property type="project" value="UniProtKB-ARBA"/>
</dbReference>
<dbReference type="InterPro" id="IPR041177">
    <property type="entry name" value="GEN1_C"/>
</dbReference>
<dbReference type="InterPro" id="IPR006084">
    <property type="entry name" value="XPG/Rad2"/>
</dbReference>
<protein>
    <submittedName>
        <fullName evidence="3">Flap endonuclease GEN-like protein</fullName>
    </submittedName>
</protein>